<gene>
    <name evidence="1" type="ORF">CANTADRAFT_37594</name>
</gene>
<proteinExistence type="predicted"/>
<keyword evidence="2" id="KW-1185">Reference proteome</keyword>
<sequence>NEVHPIEHTAHSLLSGPLDSLNENFEHLNQSQLILLTRLRIIERRLESFQAVVIGSVDEKQIASDLARVSELKRRVLGVAKMMKKVEQRVERI</sequence>
<name>A0A1E4SGW7_9ASCO</name>
<feature type="non-terminal residue" evidence="1">
    <location>
        <position position="1"/>
    </location>
</feature>
<dbReference type="Proteomes" id="UP000094285">
    <property type="component" value="Unassembled WGS sequence"/>
</dbReference>
<accession>A0A1E4SGW7</accession>
<feature type="non-terminal residue" evidence="1">
    <location>
        <position position="93"/>
    </location>
</feature>
<reference evidence="2" key="1">
    <citation type="submission" date="2016-05" db="EMBL/GenBank/DDBJ databases">
        <title>Comparative genomics of biotechnologically important yeasts.</title>
        <authorList>
            <consortium name="DOE Joint Genome Institute"/>
            <person name="Riley R."/>
            <person name="Haridas S."/>
            <person name="Wolfe K.H."/>
            <person name="Lopes M.R."/>
            <person name="Hittinger C.T."/>
            <person name="Goker M."/>
            <person name="Salamov A."/>
            <person name="Wisecaver J."/>
            <person name="Long T.M."/>
            <person name="Aerts A.L."/>
            <person name="Barry K."/>
            <person name="Choi C."/>
            <person name="Clum A."/>
            <person name="Coughlan A.Y."/>
            <person name="Deshpande S."/>
            <person name="Douglass A.P."/>
            <person name="Hanson S.J."/>
            <person name="Klenk H.-P."/>
            <person name="Labutti K."/>
            <person name="Lapidus A."/>
            <person name="Lindquist E."/>
            <person name="Lipzen A."/>
            <person name="Meier-Kolthoff J.P."/>
            <person name="Ohm R.A."/>
            <person name="Otillar R.P."/>
            <person name="Pangilinan J."/>
            <person name="Peng Y."/>
            <person name="Rokas A."/>
            <person name="Rosa C.A."/>
            <person name="Scheuner C."/>
            <person name="Sibirny A.A."/>
            <person name="Slot J.C."/>
            <person name="Stielow J.B."/>
            <person name="Sun H."/>
            <person name="Kurtzman C.P."/>
            <person name="Blackwell M."/>
            <person name="Grigoriev I.V."/>
            <person name="Jeffries T.W."/>
        </authorList>
    </citation>
    <scope>NUCLEOTIDE SEQUENCE [LARGE SCALE GENOMIC DNA]</scope>
    <source>
        <strain evidence="2">NRRL Y-17324</strain>
    </source>
</reference>
<evidence type="ECO:0000313" key="1">
    <source>
        <dbReference type="EMBL" id="ODV78753.1"/>
    </source>
</evidence>
<dbReference type="EMBL" id="KV453913">
    <property type="protein sequence ID" value="ODV78753.1"/>
    <property type="molecule type" value="Genomic_DNA"/>
</dbReference>
<dbReference type="RefSeq" id="XP_020063875.1">
    <property type="nucleotide sequence ID" value="XM_020208726.1"/>
</dbReference>
<organism evidence="1 2">
    <name type="scientific">Suhomyces tanzawaensis NRRL Y-17324</name>
    <dbReference type="NCBI Taxonomy" id="984487"/>
    <lineage>
        <taxon>Eukaryota</taxon>
        <taxon>Fungi</taxon>
        <taxon>Dikarya</taxon>
        <taxon>Ascomycota</taxon>
        <taxon>Saccharomycotina</taxon>
        <taxon>Pichiomycetes</taxon>
        <taxon>Debaryomycetaceae</taxon>
        <taxon>Suhomyces</taxon>
    </lineage>
</organism>
<dbReference type="GeneID" id="30982863"/>
<dbReference type="OrthoDB" id="3989460at2759"/>
<protein>
    <recommendedName>
        <fullName evidence="3">Biogenesis of lysosome-related organelles complex 1 subunit 7</fullName>
    </recommendedName>
</protein>
<evidence type="ECO:0000313" key="2">
    <source>
        <dbReference type="Proteomes" id="UP000094285"/>
    </source>
</evidence>
<dbReference type="AlphaFoldDB" id="A0A1E4SGW7"/>
<evidence type="ECO:0008006" key="3">
    <source>
        <dbReference type="Google" id="ProtNLM"/>
    </source>
</evidence>